<dbReference type="EMBL" id="VFOS01000002">
    <property type="protein sequence ID" value="TQL62100.1"/>
    <property type="molecule type" value="Genomic_DNA"/>
</dbReference>
<protein>
    <submittedName>
        <fullName evidence="2">Pyruvyl transferase</fullName>
    </submittedName>
</protein>
<dbReference type="RefSeq" id="WP_142121087.1">
    <property type="nucleotide sequence ID" value="NZ_BAAASV010000002.1"/>
</dbReference>
<keyword evidence="3" id="KW-1185">Reference proteome</keyword>
<keyword evidence="2" id="KW-0808">Transferase</keyword>
<accession>A0A542ZPG3</accession>
<comment type="caution">
    <text evidence="2">The sequence shown here is derived from an EMBL/GenBank/DDBJ whole genome shotgun (WGS) entry which is preliminary data.</text>
</comment>
<dbReference type="Proteomes" id="UP000315389">
    <property type="component" value="Unassembled WGS sequence"/>
</dbReference>
<name>A0A542ZPG3_RARFA</name>
<sequence>MPTSNPPHSASRLTRFSRGLKGRLIASTRYARQRFTGRRHSPYTRGQLGLLSKYRVANLITDSAGRVPVRWWDVADNFGDLLSPWLIEKLSGRETVFADRKKPHYVVVGSIAGRARDNSVVWGTGSFGTEGEDEIAAGADYRAVRGPLTRSRIQHFGADVPAVYGDPALLSPLVFNPSVEPEYEVGVVLRWSERARQGADFGDGVLAINLETTDIEGTIEAFLKCKRIVTSSLHGLIIADAYGIPNAWIASKTPKGGEFKYYDYFATVGKFRTVQRFGMTRKPVTVKRVLRSLVFDGRPIKFDVKALLDANPFLERKA</sequence>
<evidence type="ECO:0000313" key="3">
    <source>
        <dbReference type="Proteomes" id="UP000315389"/>
    </source>
</evidence>
<evidence type="ECO:0000259" key="1">
    <source>
        <dbReference type="Pfam" id="PF04230"/>
    </source>
</evidence>
<organism evidence="2 3">
    <name type="scientific">Rarobacter faecitabidus</name>
    <dbReference type="NCBI Taxonomy" id="13243"/>
    <lineage>
        <taxon>Bacteria</taxon>
        <taxon>Bacillati</taxon>
        <taxon>Actinomycetota</taxon>
        <taxon>Actinomycetes</taxon>
        <taxon>Micrococcales</taxon>
        <taxon>Rarobacteraceae</taxon>
        <taxon>Rarobacter</taxon>
    </lineage>
</organism>
<reference evidence="2 3" key="1">
    <citation type="submission" date="2019-06" db="EMBL/GenBank/DDBJ databases">
        <title>Sequencing the genomes of 1000 actinobacteria strains.</title>
        <authorList>
            <person name="Klenk H.-P."/>
        </authorList>
    </citation>
    <scope>NUCLEOTIDE SEQUENCE [LARGE SCALE GENOMIC DNA]</scope>
    <source>
        <strain evidence="2 3">DSM 4813</strain>
    </source>
</reference>
<gene>
    <name evidence="2" type="ORF">FB461_1735</name>
</gene>
<evidence type="ECO:0000313" key="2">
    <source>
        <dbReference type="EMBL" id="TQL62100.1"/>
    </source>
</evidence>
<dbReference type="InterPro" id="IPR007345">
    <property type="entry name" value="Polysacch_pyruvyl_Trfase"/>
</dbReference>
<dbReference type="GO" id="GO:0016740">
    <property type="term" value="F:transferase activity"/>
    <property type="evidence" value="ECO:0007669"/>
    <property type="project" value="UniProtKB-KW"/>
</dbReference>
<feature type="domain" description="Polysaccharide pyruvyl transferase" evidence="1">
    <location>
        <begin position="105"/>
        <end position="251"/>
    </location>
</feature>
<dbReference type="Pfam" id="PF04230">
    <property type="entry name" value="PS_pyruv_trans"/>
    <property type="match status" value="1"/>
</dbReference>
<dbReference type="OrthoDB" id="9803627at2"/>
<proteinExistence type="predicted"/>
<dbReference type="AlphaFoldDB" id="A0A542ZPG3"/>